<gene>
    <name evidence="6" type="ORF">RNJ44_02138</name>
</gene>
<evidence type="ECO:0000256" key="5">
    <source>
        <dbReference type="ARBA" id="ARBA00022968"/>
    </source>
</evidence>
<dbReference type="InterPro" id="IPR029044">
    <property type="entry name" value="Nucleotide-diphossugar_trans"/>
</dbReference>
<reference evidence="6 7" key="1">
    <citation type="submission" date="2024-05" db="EMBL/GenBank/DDBJ databases">
        <title>Long read based assembly of the Candida bracarensis genome reveals expanded adhesin content.</title>
        <authorList>
            <person name="Marcet-Houben M."/>
            <person name="Ksiezopolska E."/>
            <person name="Gabaldon T."/>
        </authorList>
    </citation>
    <scope>NUCLEOTIDE SEQUENCE [LARGE SCALE GENOMIC DNA]</scope>
    <source>
        <strain evidence="6 7">CBM6</strain>
    </source>
</reference>
<dbReference type="Pfam" id="PF01793">
    <property type="entry name" value="Glyco_transf_15"/>
    <property type="match status" value="1"/>
</dbReference>
<keyword evidence="7" id="KW-1185">Reference proteome</keyword>
<protein>
    <submittedName>
        <fullName evidence="6">Alpha-1,2 mannosyltransferase KTR1</fullName>
    </submittedName>
</protein>
<dbReference type="PANTHER" id="PTHR31121">
    <property type="entry name" value="ALPHA-1,2 MANNOSYLTRANSFERASE KTR1"/>
    <property type="match status" value="1"/>
</dbReference>
<comment type="similarity">
    <text evidence="2">Belongs to the glycosyltransferase 15 family.</text>
</comment>
<keyword evidence="5" id="KW-0812">Transmembrane</keyword>
<accession>A0ABR4NML5</accession>
<dbReference type="GO" id="GO:0016757">
    <property type="term" value="F:glycosyltransferase activity"/>
    <property type="evidence" value="ECO:0007669"/>
    <property type="project" value="UniProtKB-KW"/>
</dbReference>
<dbReference type="Gene3D" id="3.90.550.10">
    <property type="entry name" value="Spore Coat Polysaccharide Biosynthesis Protein SpsA, Chain A"/>
    <property type="match status" value="1"/>
</dbReference>
<dbReference type="Proteomes" id="UP001623330">
    <property type="component" value="Unassembled WGS sequence"/>
</dbReference>
<dbReference type="EMBL" id="JBEVYD010000012">
    <property type="protein sequence ID" value="KAL3229051.1"/>
    <property type="molecule type" value="Genomic_DNA"/>
</dbReference>
<comment type="subcellular location">
    <subcellularLocation>
        <location evidence="1">Membrane</location>
        <topology evidence="1">Single-pass type II membrane protein</topology>
    </subcellularLocation>
</comment>
<evidence type="ECO:0000313" key="6">
    <source>
        <dbReference type="EMBL" id="KAL3229051.1"/>
    </source>
</evidence>
<dbReference type="PANTHER" id="PTHR31121:SF6">
    <property type="entry name" value="ALPHA-1,2 MANNOSYLTRANSFERASE KTR1"/>
    <property type="match status" value="1"/>
</dbReference>
<evidence type="ECO:0000256" key="4">
    <source>
        <dbReference type="ARBA" id="ARBA00022679"/>
    </source>
</evidence>
<keyword evidence="5" id="KW-0735">Signal-anchor</keyword>
<sequence length="412" mass="48166">MRLKFDEKAVYSKLRVPPGKERLARKVFIGALLFISTFFLWRNVINPGGDVVSSNGNSALIRGKSTAIPGKTGYKYSYVDRNGVGSQKNKPKATFVTLVRNRDLFELLPTIHMYEDKFNKKFHYDWVFLNDEPFTDDFRRSVEKAVSGKVKFGLIPQKHWGYPDFIDQAKAAEARAEMQKKKIIYGGSESYRHMCRFESGFFFQHPLMDDYDFYWRVEPGTKMHCEVDYDIFKFMRDNGKKYGFTISIHEYESTIPTLWKTTAEFLKKNPQTLHPNNMLDFISDDEGASYNLCHFWSNFEVGDLNFLRGDAYMSYFDYLDKAGGFFYERWGDAPVHSIAAALFLDRDEIHHFGDLGYYHVPFNSCPIDETIRTQNRCECDPKDDFTWQGYSCTNKYYNVNKLTKPRGWQGHT</sequence>
<evidence type="ECO:0000256" key="1">
    <source>
        <dbReference type="ARBA" id="ARBA00004606"/>
    </source>
</evidence>
<proteinExistence type="inferred from homology"/>
<dbReference type="SUPFAM" id="SSF53448">
    <property type="entry name" value="Nucleotide-diphospho-sugar transferases"/>
    <property type="match status" value="1"/>
</dbReference>
<evidence type="ECO:0000313" key="7">
    <source>
        <dbReference type="Proteomes" id="UP001623330"/>
    </source>
</evidence>
<dbReference type="PIRSF" id="PIRSF018153">
    <property type="entry name" value="Glyco_trans_15"/>
    <property type="match status" value="1"/>
</dbReference>
<dbReference type="InterPro" id="IPR002685">
    <property type="entry name" value="Glyco_trans_15"/>
</dbReference>
<organism evidence="6 7">
    <name type="scientific">Nakaseomyces bracarensis</name>
    <dbReference type="NCBI Taxonomy" id="273131"/>
    <lineage>
        <taxon>Eukaryota</taxon>
        <taxon>Fungi</taxon>
        <taxon>Dikarya</taxon>
        <taxon>Ascomycota</taxon>
        <taxon>Saccharomycotina</taxon>
        <taxon>Saccharomycetes</taxon>
        <taxon>Saccharomycetales</taxon>
        <taxon>Saccharomycetaceae</taxon>
        <taxon>Nakaseomyces</taxon>
    </lineage>
</organism>
<keyword evidence="4" id="KW-0808">Transferase</keyword>
<evidence type="ECO:0000256" key="2">
    <source>
        <dbReference type="ARBA" id="ARBA00007677"/>
    </source>
</evidence>
<evidence type="ECO:0000256" key="3">
    <source>
        <dbReference type="ARBA" id="ARBA00022676"/>
    </source>
</evidence>
<keyword evidence="3 6" id="KW-0328">Glycosyltransferase</keyword>
<name>A0ABR4NML5_9SACH</name>
<comment type="caution">
    <text evidence="6">The sequence shown here is derived from an EMBL/GenBank/DDBJ whole genome shotgun (WGS) entry which is preliminary data.</text>
</comment>